<proteinExistence type="predicted"/>
<sequence length="126" mass="13696">MTATFAVRALYGPPRPVLVVTVAGEVGPDDHDEFCRQLRRASHVRATVPDDARRRFGCRMLAMTMVVDLRETASLTAEALTHLLRERGEDGRPPRLVVSPGAVRDALTAAGTAELYADVVDAVLRS</sequence>
<organism evidence="1 2">
    <name type="scientific">Actinomycetospora atypica</name>
    <dbReference type="NCBI Taxonomy" id="1290095"/>
    <lineage>
        <taxon>Bacteria</taxon>
        <taxon>Bacillati</taxon>
        <taxon>Actinomycetota</taxon>
        <taxon>Actinomycetes</taxon>
        <taxon>Pseudonocardiales</taxon>
        <taxon>Pseudonocardiaceae</taxon>
        <taxon>Actinomycetospora</taxon>
    </lineage>
</organism>
<comment type="caution">
    <text evidence="1">The sequence shown here is derived from an EMBL/GenBank/DDBJ whole genome shotgun (WGS) entry which is preliminary data.</text>
</comment>
<gene>
    <name evidence="1" type="ORF">ACFPBZ_27395</name>
</gene>
<evidence type="ECO:0000313" key="2">
    <source>
        <dbReference type="Proteomes" id="UP001595947"/>
    </source>
</evidence>
<accession>A0ABV9YSV4</accession>
<dbReference type="InterPro" id="IPR036513">
    <property type="entry name" value="STAS_dom_sf"/>
</dbReference>
<protein>
    <recommendedName>
        <fullName evidence="3">STAS domain-containing protein</fullName>
    </recommendedName>
</protein>
<name>A0ABV9YSV4_9PSEU</name>
<evidence type="ECO:0000313" key="1">
    <source>
        <dbReference type="EMBL" id="MFC5065970.1"/>
    </source>
</evidence>
<dbReference type="RefSeq" id="WP_378039287.1">
    <property type="nucleotide sequence ID" value="NZ_JBHSIV010000052.1"/>
</dbReference>
<dbReference type="Gene3D" id="3.30.750.24">
    <property type="entry name" value="STAS domain"/>
    <property type="match status" value="1"/>
</dbReference>
<keyword evidence="2" id="KW-1185">Reference proteome</keyword>
<reference evidence="2" key="1">
    <citation type="journal article" date="2019" name="Int. J. Syst. Evol. Microbiol.">
        <title>The Global Catalogue of Microorganisms (GCM) 10K type strain sequencing project: providing services to taxonomists for standard genome sequencing and annotation.</title>
        <authorList>
            <consortium name="The Broad Institute Genomics Platform"/>
            <consortium name="The Broad Institute Genome Sequencing Center for Infectious Disease"/>
            <person name="Wu L."/>
            <person name="Ma J."/>
        </authorList>
    </citation>
    <scope>NUCLEOTIDE SEQUENCE [LARGE SCALE GENOMIC DNA]</scope>
    <source>
        <strain evidence="2">CGMCC 4.7093</strain>
    </source>
</reference>
<dbReference type="EMBL" id="JBHSIV010000052">
    <property type="protein sequence ID" value="MFC5065970.1"/>
    <property type="molecule type" value="Genomic_DNA"/>
</dbReference>
<dbReference type="Proteomes" id="UP001595947">
    <property type="component" value="Unassembled WGS sequence"/>
</dbReference>
<evidence type="ECO:0008006" key="3">
    <source>
        <dbReference type="Google" id="ProtNLM"/>
    </source>
</evidence>